<protein>
    <recommendedName>
        <fullName evidence="6">Zn(2)-C6 fungal-type domain-containing protein</fullName>
    </recommendedName>
</protein>
<keyword evidence="3" id="KW-0804">Transcription</keyword>
<dbReference type="Pfam" id="PF00172">
    <property type="entry name" value="Zn_clus"/>
    <property type="match status" value="1"/>
</dbReference>
<keyword evidence="1" id="KW-0805">Transcription regulation</keyword>
<evidence type="ECO:0000259" key="6">
    <source>
        <dbReference type="PROSITE" id="PS50048"/>
    </source>
</evidence>
<reference evidence="7" key="1">
    <citation type="submission" date="2021-12" db="EMBL/GenBank/DDBJ databases">
        <title>Convergent genome expansion in fungi linked to evolution of root-endophyte symbiosis.</title>
        <authorList>
            <consortium name="DOE Joint Genome Institute"/>
            <person name="Ke Y.-H."/>
            <person name="Bonito G."/>
            <person name="Liao H.-L."/>
            <person name="Looney B."/>
            <person name="Rojas-Flechas A."/>
            <person name="Nash J."/>
            <person name="Hameed K."/>
            <person name="Schadt C."/>
            <person name="Martin F."/>
            <person name="Crous P.W."/>
            <person name="Miettinen O."/>
            <person name="Magnuson J.K."/>
            <person name="Labbe J."/>
            <person name="Jacobson D."/>
            <person name="Doktycz M.J."/>
            <person name="Veneault-Fourrey C."/>
            <person name="Kuo A."/>
            <person name="Mondo S."/>
            <person name="Calhoun S."/>
            <person name="Riley R."/>
            <person name="Ohm R."/>
            <person name="LaButti K."/>
            <person name="Andreopoulos B."/>
            <person name="Pangilinan J."/>
            <person name="Nolan M."/>
            <person name="Tritt A."/>
            <person name="Clum A."/>
            <person name="Lipzen A."/>
            <person name="Daum C."/>
            <person name="Barry K."/>
            <person name="Grigoriev I.V."/>
            <person name="Vilgalys R."/>
        </authorList>
    </citation>
    <scope>NUCLEOTIDE SEQUENCE</scope>
    <source>
        <strain evidence="7">PMI_201</strain>
    </source>
</reference>
<dbReference type="GO" id="GO:0003677">
    <property type="term" value="F:DNA binding"/>
    <property type="evidence" value="ECO:0007669"/>
    <property type="project" value="UniProtKB-KW"/>
</dbReference>
<feature type="domain" description="Zn(2)-C6 fungal-type" evidence="6">
    <location>
        <begin position="13"/>
        <end position="46"/>
    </location>
</feature>
<evidence type="ECO:0000256" key="1">
    <source>
        <dbReference type="ARBA" id="ARBA00023015"/>
    </source>
</evidence>
<dbReference type="Gene3D" id="4.10.240.10">
    <property type="entry name" value="Zn(2)-C6 fungal-type DNA-binding domain"/>
    <property type="match status" value="1"/>
</dbReference>
<keyword evidence="8" id="KW-1185">Reference proteome</keyword>
<dbReference type="GO" id="GO:0008270">
    <property type="term" value="F:zinc ion binding"/>
    <property type="evidence" value="ECO:0007669"/>
    <property type="project" value="InterPro"/>
</dbReference>
<sequence length="160" mass="17992">MTDRVRRNGQLSACEPCRKSKLRCDHGRPVCGRCARRQLSEQQCHYHPAPMSKQLTPQSDRETPHQQEAPRSIATGSSPYELVNMNRDLMSFADPNTPHPHRSYTSSLTRTSVALPQPSPPNQQTNSQGARLLNDILELVTEIGVPLESFSILETDRPIH</sequence>
<dbReference type="AlphaFoldDB" id="A0AAD4KYL7"/>
<dbReference type="InterPro" id="IPR036864">
    <property type="entry name" value="Zn2-C6_fun-type_DNA-bd_sf"/>
</dbReference>
<dbReference type="SUPFAM" id="SSF57701">
    <property type="entry name" value="Zn2/Cys6 DNA-binding domain"/>
    <property type="match status" value="1"/>
</dbReference>
<dbReference type="PANTHER" id="PTHR31069:SF32">
    <property type="entry name" value="ARGININE METABOLISM REGULATION PROTEIN II"/>
    <property type="match status" value="1"/>
</dbReference>
<keyword evidence="4" id="KW-0539">Nucleus</keyword>
<dbReference type="InterPro" id="IPR001138">
    <property type="entry name" value="Zn2Cys6_DnaBD"/>
</dbReference>
<dbReference type="GO" id="GO:0000981">
    <property type="term" value="F:DNA-binding transcription factor activity, RNA polymerase II-specific"/>
    <property type="evidence" value="ECO:0007669"/>
    <property type="project" value="InterPro"/>
</dbReference>
<evidence type="ECO:0000313" key="7">
    <source>
        <dbReference type="EMBL" id="KAH8702198.1"/>
    </source>
</evidence>
<evidence type="ECO:0000256" key="4">
    <source>
        <dbReference type="ARBA" id="ARBA00023242"/>
    </source>
</evidence>
<evidence type="ECO:0000256" key="2">
    <source>
        <dbReference type="ARBA" id="ARBA00023125"/>
    </source>
</evidence>
<proteinExistence type="predicted"/>
<dbReference type="RefSeq" id="XP_046075574.1">
    <property type="nucleotide sequence ID" value="XM_046215471.1"/>
</dbReference>
<feature type="compositionally biased region" description="Polar residues" evidence="5">
    <location>
        <begin position="103"/>
        <end position="114"/>
    </location>
</feature>
<dbReference type="InterPro" id="IPR050675">
    <property type="entry name" value="OAF3"/>
</dbReference>
<comment type="caution">
    <text evidence="7">The sequence shown here is derived from an EMBL/GenBank/DDBJ whole genome shotgun (WGS) entry which is preliminary data.</text>
</comment>
<keyword evidence="2" id="KW-0238">DNA-binding</keyword>
<dbReference type="SMART" id="SM00066">
    <property type="entry name" value="GAL4"/>
    <property type="match status" value="1"/>
</dbReference>
<dbReference type="EMBL" id="JAJTJA010000003">
    <property type="protein sequence ID" value="KAH8702198.1"/>
    <property type="molecule type" value="Genomic_DNA"/>
</dbReference>
<feature type="region of interest" description="Disordered" evidence="5">
    <location>
        <begin position="49"/>
        <end position="78"/>
    </location>
</feature>
<name>A0AAD4KYL7_9EURO</name>
<dbReference type="GeneID" id="70245758"/>
<organism evidence="7 8">
    <name type="scientific">Talaromyces proteolyticus</name>
    <dbReference type="NCBI Taxonomy" id="1131652"/>
    <lineage>
        <taxon>Eukaryota</taxon>
        <taxon>Fungi</taxon>
        <taxon>Dikarya</taxon>
        <taxon>Ascomycota</taxon>
        <taxon>Pezizomycotina</taxon>
        <taxon>Eurotiomycetes</taxon>
        <taxon>Eurotiomycetidae</taxon>
        <taxon>Eurotiales</taxon>
        <taxon>Trichocomaceae</taxon>
        <taxon>Talaromyces</taxon>
        <taxon>Talaromyces sect. Bacilispori</taxon>
    </lineage>
</organism>
<evidence type="ECO:0000313" key="8">
    <source>
        <dbReference type="Proteomes" id="UP001201262"/>
    </source>
</evidence>
<dbReference type="Proteomes" id="UP001201262">
    <property type="component" value="Unassembled WGS sequence"/>
</dbReference>
<dbReference type="PROSITE" id="PS50048">
    <property type="entry name" value="ZN2_CY6_FUNGAL_2"/>
    <property type="match status" value="1"/>
</dbReference>
<dbReference type="PANTHER" id="PTHR31069">
    <property type="entry name" value="OLEATE-ACTIVATED TRANSCRIPTION FACTOR 1-RELATED"/>
    <property type="match status" value="1"/>
</dbReference>
<evidence type="ECO:0000256" key="3">
    <source>
        <dbReference type="ARBA" id="ARBA00023163"/>
    </source>
</evidence>
<gene>
    <name evidence="7" type="ORF">BGW36DRAFT_372392</name>
</gene>
<evidence type="ECO:0000256" key="5">
    <source>
        <dbReference type="SAM" id="MobiDB-lite"/>
    </source>
</evidence>
<dbReference type="CDD" id="cd00067">
    <property type="entry name" value="GAL4"/>
    <property type="match status" value="1"/>
</dbReference>
<accession>A0AAD4KYL7</accession>
<feature type="region of interest" description="Disordered" evidence="5">
    <location>
        <begin position="93"/>
        <end position="127"/>
    </location>
</feature>